<dbReference type="Proteomes" id="UP001203512">
    <property type="component" value="Unassembled WGS sequence"/>
</dbReference>
<reference evidence="4 5" key="1">
    <citation type="submission" date="2022-04" db="EMBL/GenBank/DDBJ databases">
        <authorList>
            <person name="Huq M.A."/>
        </authorList>
    </citation>
    <scope>NUCLEOTIDE SEQUENCE [LARGE SCALE GENOMIC DNA]</scope>
    <source>
        <strain evidence="4 5">MAH-33</strain>
    </source>
</reference>
<evidence type="ECO:0000256" key="1">
    <source>
        <dbReference type="SAM" id="Coils"/>
    </source>
</evidence>
<dbReference type="Pfam" id="PF00239">
    <property type="entry name" value="Resolvase"/>
    <property type="match status" value="1"/>
</dbReference>
<evidence type="ECO:0000313" key="5">
    <source>
        <dbReference type="Proteomes" id="UP001203512"/>
    </source>
</evidence>
<dbReference type="CDD" id="cd00338">
    <property type="entry name" value="Ser_Recombinase"/>
    <property type="match status" value="1"/>
</dbReference>
<evidence type="ECO:0000313" key="4">
    <source>
        <dbReference type="EMBL" id="MCK0533430.1"/>
    </source>
</evidence>
<accession>A0ABT0E238</accession>
<dbReference type="InterPro" id="IPR050639">
    <property type="entry name" value="SSR_resolvase"/>
</dbReference>
<dbReference type="InterPro" id="IPR011109">
    <property type="entry name" value="DNA_bind_recombinase_dom"/>
</dbReference>
<protein>
    <submittedName>
        <fullName evidence="4">Recombinase family protein</fullName>
    </submittedName>
</protein>
<dbReference type="Gene3D" id="3.40.50.1390">
    <property type="entry name" value="Resolvase, N-terminal catalytic domain"/>
    <property type="match status" value="1"/>
</dbReference>
<feature type="domain" description="Recombinase" evidence="3">
    <location>
        <begin position="153"/>
        <end position="296"/>
    </location>
</feature>
<dbReference type="Pfam" id="PF13408">
    <property type="entry name" value="Zn_ribbon_recom"/>
    <property type="match status" value="1"/>
</dbReference>
<dbReference type="Gene3D" id="3.90.1750.20">
    <property type="entry name" value="Putative Large Serine Recombinase, Chain B, Domain 2"/>
    <property type="match status" value="1"/>
</dbReference>
<organism evidence="4 5">
    <name type="scientific">Sphingobium agri</name>
    <dbReference type="NCBI Taxonomy" id="2933566"/>
    <lineage>
        <taxon>Bacteria</taxon>
        <taxon>Pseudomonadati</taxon>
        <taxon>Pseudomonadota</taxon>
        <taxon>Alphaproteobacteria</taxon>
        <taxon>Sphingomonadales</taxon>
        <taxon>Sphingomonadaceae</taxon>
        <taxon>Sphingobium</taxon>
    </lineage>
</organism>
<feature type="coiled-coil region" evidence="1">
    <location>
        <begin position="384"/>
        <end position="446"/>
    </location>
</feature>
<dbReference type="InterPro" id="IPR025827">
    <property type="entry name" value="Zn_ribbon_recom_dom"/>
</dbReference>
<dbReference type="RefSeq" id="WP_247234619.1">
    <property type="nucleotide sequence ID" value="NZ_JALKHS010000021.1"/>
</dbReference>
<dbReference type="SUPFAM" id="SSF53041">
    <property type="entry name" value="Resolvase-like"/>
    <property type="match status" value="1"/>
</dbReference>
<sequence>MRTVIYARFSSDNQNPRSTADQITLCRQRAEQEGWQVVGAFEDAAIHGAAGINADQRPGLNAMLQLVEAGGVDQVLAESTDRITRHVADAHTIRERIEFAGARLFTLFDGTVTPMIGLVKGFMDAQFRTDLAKRVRRGQLGTLRQGRIPGSIAYGYRQANQLSDKGELIRGIREIEPESADIVRRIFAEYVAGRSPREIAAMLTAEGIPSPQGGLWHDTAISGDVRHKRGILRNETYIGVVTYGRSRQVINPQTRQKIMRPNPEEAVERQAFPHLRIIDDETWKKAQERLASNQGVRPERKRRPKHVLSGLGFCGVCGAAWVKASGDFWRCSNYRYRLGCSNNRMINTRLYEEGVLADLKAGLLSPEAISEYVREYHRDFAHQAANLGRDRARIERKLQEAERKKERMLKAFAEGGSEFAEIRTMLAAARDEADRLQRELASMDALPNVLALHPNVEEQYRKQVEELSAALSTPEAQPEAISRYRAMIARVIVKPDLTKQRGTVVQVIRQMDEILSLATSSLALERVDKAARR</sequence>
<dbReference type="EMBL" id="JALKHS010000021">
    <property type="protein sequence ID" value="MCK0533430.1"/>
    <property type="molecule type" value="Genomic_DNA"/>
</dbReference>
<proteinExistence type="predicted"/>
<name>A0ABT0E238_9SPHN</name>
<dbReference type="PANTHER" id="PTHR30461">
    <property type="entry name" value="DNA-INVERTASE FROM LAMBDOID PROPHAGE"/>
    <property type="match status" value="1"/>
</dbReference>
<dbReference type="PANTHER" id="PTHR30461:SF23">
    <property type="entry name" value="DNA RECOMBINASE-RELATED"/>
    <property type="match status" value="1"/>
</dbReference>
<keyword evidence="1" id="KW-0175">Coiled coil</keyword>
<dbReference type="PROSITE" id="PS51737">
    <property type="entry name" value="RECOMBINASE_DNA_BIND"/>
    <property type="match status" value="1"/>
</dbReference>
<dbReference type="SMART" id="SM00857">
    <property type="entry name" value="Resolvase"/>
    <property type="match status" value="1"/>
</dbReference>
<feature type="domain" description="Resolvase/invertase-type recombinase catalytic" evidence="2">
    <location>
        <begin position="2"/>
        <end position="149"/>
    </location>
</feature>
<dbReference type="Pfam" id="PF07508">
    <property type="entry name" value="Recombinase"/>
    <property type="match status" value="1"/>
</dbReference>
<dbReference type="InterPro" id="IPR036162">
    <property type="entry name" value="Resolvase-like_N_sf"/>
</dbReference>
<dbReference type="PROSITE" id="PS51736">
    <property type="entry name" value="RECOMBINASES_3"/>
    <property type="match status" value="1"/>
</dbReference>
<comment type="caution">
    <text evidence="4">The sequence shown here is derived from an EMBL/GenBank/DDBJ whole genome shotgun (WGS) entry which is preliminary data.</text>
</comment>
<evidence type="ECO:0000259" key="3">
    <source>
        <dbReference type="PROSITE" id="PS51737"/>
    </source>
</evidence>
<dbReference type="InterPro" id="IPR006119">
    <property type="entry name" value="Resolv_N"/>
</dbReference>
<evidence type="ECO:0000259" key="2">
    <source>
        <dbReference type="PROSITE" id="PS51736"/>
    </source>
</evidence>
<gene>
    <name evidence="4" type="ORF">MU848_17710</name>
</gene>
<keyword evidence="5" id="KW-1185">Reference proteome</keyword>
<dbReference type="InterPro" id="IPR038109">
    <property type="entry name" value="DNA_bind_recomb_sf"/>
</dbReference>